<dbReference type="HOGENOM" id="CLU_1956378_0_0_11"/>
<dbReference type="STRING" id="326424.FRAAL5427"/>
<organism evidence="1 2">
    <name type="scientific">Frankia alni (strain DSM 45986 / CECT 9034 / ACN14a)</name>
    <dbReference type="NCBI Taxonomy" id="326424"/>
    <lineage>
        <taxon>Bacteria</taxon>
        <taxon>Bacillati</taxon>
        <taxon>Actinomycetota</taxon>
        <taxon>Actinomycetes</taxon>
        <taxon>Frankiales</taxon>
        <taxon>Frankiaceae</taxon>
        <taxon>Frankia</taxon>
    </lineage>
</organism>
<reference evidence="1 2" key="1">
    <citation type="journal article" date="2007" name="Genome Res.">
        <title>Genome characteristics of facultatively symbiotic Frankia sp. strains reflect host range and host plant biogeography.</title>
        <authorList>
            <person name="Normand P."/>
            <person name="Lapierre P."/>
            <person name="Tisa L.S."/>
            <person name="Gogarten J.P."/>
            <person name="Alloisio N."/>
            <person name="Bagnarol E."/>
            <person name="Bassi C.A."/>
            <person name="Berry A.M."/>
            <person name="Bickhart D.M."/>
            <person name="Choisne N."/>
            <person name="Couloux A."/>
            <person name="Cournoyer B."/>
            <person name="Cruveiller S."/>
            <person name="Daubin V."/>
            <person name="Demange N."/>
            <person name="Francino M.P."/>
            <person name="Goltsman E."/>
            <person name="Huang Y."/>
            <person name="Kopp O.R."/>
            <person name="Labarre L."/>
            <person name="Lapidus A."/>
            <person name="Lavire C."/>
            <person name="Marechal J."/>
            <person name="Martinez M."/>
            <person name="Mastronunzio J.E."/>
            <person name="Mullin B.C."/>
            <person name="Niemann J."/>
            <person name="Pujic P."/>
            <person name="Rawnsley T."/>
            <person name="Rouy Z."/>
            <person name="Schenowitz C."/>
            <person name="Sellstedt A."/>
            <person name="Tavares F."/>
            <person name="Tomkins J.P."/>
            <person name="Vallenet D."/>
            <person name="Valverde C."/>
            <person name="Wall L.G."/>
            <person name="Wang Y."/>
            <person name="Medigue C."/>
            <person name="Benson D.R."/>
        </authorList>
    </citation>
    <scope>NUCLEOTIDE SEQUENCE [LARGE SCALE GENOMIC DNA]</scope>
    <source>
        <strain evidence="2">DSM 45986 / CECT 9034 / ACN14a</strain>
    </source>
</reference>
<dbReference type="Proteomes" id="UP000000657">
    <property type="component" value="Chromosome"/>
</dbReference>
<dbReference type="RefSeq" id="WP_011606509.1">
    <property type="nucleotide sequence ID" value="NC_008278.1"/>
</dbReference>
<keyword evidence="2" id="KW-1185">Reference proteome</keyword>
<dbReference type="Gene3D" id="3.40.50.300">
    <property type="entry name" value="P-loop containing nucleotide triphosphate hydrolases"/>
    <property type="match status" value="1"/>
</dbReference>
<dbReference type="EMBL" id="CT573213">
    <property type="protein sequence ID" value="CAJ64060.1"/>
    <property type="molecule type" value="Genomic_DNA"/>
</dbReference>
<accession>Q0REP7</accession>
<gene>
    <name evidence="1" type="ordered locus">FRAAL5427</name>
</gene>
<dbReference type="eggNOG" id="COG0457">
    <property type="taxonomic scope" value="Bacteria"/>
</dbReference>
<protein>
    <submittedName>
        <fullName evidence="1">ATP/GTP binding protein (Partial)</fullName>
    </submittedName>
</protein>
<dbReference type="KEGG" id="fal:FRAAL5427"/>
<evidence type="ECO:0000313" key="1">
    <source>
        <dbReference type="EMBL" id="CAJ64060.1"/>
    </source>
</evidence>
<evidence type="ECO:0000313" key="2">
    <source>
        <dbReference type="Proteomes" id="UP000000657"/>
    </source>
</evidence>
<dbReference type="AlphaFoldDB" id="Q0REP7"/>
<name>Q0REP7_FRAAA</name>
<dbReference type="InterPro" id="IPR027417">
    <property type="entry name" value="P-loop_NTPase"/>
</dbReference>
<sequence length="128" mass="13290">MQQGDGNTQHNYFPGRPAPVWPVLVGRPPALASAFQPRKELRDQVVAARRRGEDVVLAQGDTGRAGAGPGTRVLAGGGGVGKSQLAAWFAHDALGQGADLVVWVAAGQVIDMYARAAVRVGAPGADRR</sequence>
<proteinExistence type="predicted"/>